<evidence type="ECO:0000256" key="1">
    <source>
        <dbReference type="SAM" id="Coils"/>
    </source>
</evidence>
<dbReference type="eggNOG" id="ENOG5030CFT">
    <property type="taxonomic scope" value="Bacteria"/>
</dbReference>
<reference evidence="3 4" key="2">
    <citation type="journal article" date="2012" name="Stand. Genomic Sci.">
        <title>Complete Genome Sequence of Clostridium clariflavum DSM 19732.</title>
        <authorList>
            <person name="Izquierdo J.A."/>
            <person name="Goodwin L."/>
            <person name="Davenport K.W."/>
            <person name="Teshima H."/>
            <person name="Bruce D."/>
            <person name="Detter C."/>
            <person name="Tapia R."/>
            <person name="Han S."/>
            <person name="Land M."/>
            <person name="Hauser L."/>
            <person name="Jeffries C.D."/>
            <person name="Han J."/>
            <person name="Pitluck S."/>
            <person name="Nolan M."/>
            <person name="Chen A."/>
            <person name="Huntemann M."/>
            <person name="Mavromatis K."/>
            <person name="Mikhailova N."/>
            <person name="Liolios K."/>
            <person name="Woyke T."/>
            <person name="Lynd L.R."/>
        </authorList>
    </citation>
    <scope>NUCLEOTIDE SEQUENCE [LARGE SCALE GENOMIC DNA]</scope>
    <source>
        <strain evidence="4">DSM 19732 / NBRC 101661 / EBR45</strain>
    </source>
</reference>
<keyword evidence="4" id="KW-1185">Reference proteome</keyword>
<feature type="coiled-coil region" evidence="1">
    <location>
        <begin position="58"/>
        <end position="85"/>
    </location>
</feature>
<evidence type="ECO:0000313" key="3">
    <source>
        <dbReference type="EMBL" id="AEV67047.1"/>
    </source>
</evidence>
<organism evidence="3 4">
    <name type="scientific">Acetivibrio clariflavus (strain DSM 19732 / NBRC 101661 / EBR45)</name>
    <name type="common">Clostridium clariflavum</name>
    <dbReference type="NCBI Taxonomy" id="720554"/>
    <lineage>
        <taxon>Bacteria</taxon>
        <taxon>Bacillati</taxon>
        <taxon>Bacillota</taxon>
        <taxon>Clostridia</taxon>
        <taxon>Eubacteriales</taxon>
        <taxon>Oscillospiraceae</taxon>
        <taxon>Acetivibrio</taxon>
    </lineage>
</organism>
<dbReference type="KEGG" id="ccl:Clocl_0306"/>
<keyword evidence="2" id="KW-0472">Membrane</keyword>
<dbReference type="Proteomes" id="UP000005435">
    <property type="component" value="Chromosome"/>
</dbReference>
<evidence type="ECO:0000313" key="4">
    <source>
        <dbReference type="Proteomes" id="UP000005435"/>
    </source>
</evidence>
<dbReference type="Pfam" id="PF08680">
    <property type="entry name" value="DUF1779"/>
    <property type="match status" value="1"/>
</dbReference>
<protein>
    <recommendedName>
        <fullName evidence="5">TATA-box binding</fullName>
    </recommendedName>
</protein>
<name>G8M1W4_ACECE</name>
<accession>G8M1W4</accession>
<proteinExistence type="predicted"/>
<keyword evidence="2" id="KW-1133">Transmembrane helix</keyword>
<dbReference type="AlphaFoldDB" id="G8M1W4"/>
<evidence type="ECO:0000256" key="2">
    <source>
        <dbReference type="SAM" id="Phobius"/>
    </source>
</evidence>
<gene>
    <name evidence="3" type="ordered locus">Clocl_0306</name>
</gene>
<dbReference type="InterPro" id="IPR036209">
    <property type="entry name" value="YwmB-like_sf"/>
</dbReference>
<evidence type="ECO:0008006" key="5">
    <source>
        <dbReference type="Google" id="ProtNLM"/>
    </source>
</evidence>
<dbReference type="SUPFAM" id="SSF143842">
    <property type="entry name" value="YwmB-like"/>
    <property type="match status" value="1"/>
</dbReference>
<sequence precursor="true">MIVKLSKYFILFMFLIMLFTILYGGIYYRWGDNSVLQNAFLSSGAKFVNSEVYVWSNMDEHNQDMEKLLKLADQLEMDLSVVKNNTYTKQYVKEHSFDKLEIKGICADGKRVDIAAQQCKDNSQKSNISVNVINRMGALDINDTVNAIKERFKSLKLKPKINTCIIGCFDGKLDYEEMNRISENILKCAKAKKIESLYDNNLISISAYSPCIDNNIEVKGKRININIALRYNAYEDKTYIWLATPVIAIEY</sequence>
<reference evidence="4" key="1">
    <citation type="submission" date="2011-12" db="EMBL/GenBank/DDBJ databases">
        <title>Complete sequence of Clostridium clariflavum DSM 19732.</title>
        <authorList>
            <consortium name="US DOE Joint Genome Institute"/>
            <person name="Lucas S."/>
            <person name="Han J."/>
            <person name="Lapidus A."/>
            <person name="Cheng J.-F."/>
            <person name="Goodwin L."/>
            <person name="Pitluck S."/>
            <person name="Peters L."/>
            <person name="Teshima H."/>
            <person name="Detter J.C."/>
            <person name="Han C."/>
            <person name="Tapia R."/>
            <person name="Land M."/>
            <person name="Hauser L."/>
            <person name="Kyrpides N."/>
            <person name="Ivanova N."/>
            <person name="Pagani I."/>
            <person name="Kitzmiller T."/>
            <person name="Lynd L."/>
            <person name="Izquierdo J."/>
            <person name="Woyke T."/>
        </authorList>
    </citation>
    <scope>NUCLEOTIDE SEQUENCE [LARGE SCALE GENOMIC DNA]</scope>
    <source>
        <strain evidence="4">DSM 19732 / NBRC 101661 / EBR45</strain>
    </source>
</reference>
<dbReference type="RefSeq" id="WP_014253679.1">
    <property type="nucleotide sequence ID" value="NC_016627.1"/>
</dbReference>
<dbReference type="Gene3D" id="3.30.360.40">
    <property type="entry name" value="YwmB-like"/>
    <property type="match status" value="1"/>
</dbReference>
<keyword evidence="2" id="KW-0812">Transmembrane</keyword>
<dbReference type="EMBL" id="CP003065">
    <property type="protein sequence ID" value="AEV67047.1"/>
    <property type="molecule type" value="Genomic_DNA"/>
</dbReference>
<dbReference type="HOGENOM" id="CLU_087832_0_0_9"/>
<dbReference type="InterPro" id="IPR014794">
    <property type="entry name" value="DUF1779"/>
</dbReference>
<keyword evidence="1" id="KW-0175">Coiled coil</keyword>
<dbReference type="STRING" id="720554.Clocl_0306"/>
<feature type="transmembrane region" description="Helical" evidence="2">
    <location>
        <begin position="9"/>
        <end position="30"/>
    </location>
</feature>